<evidence type="ECO:0000259" key="1">
    <source>
        <dbReference type="Pfam" id="PF12697"/>
    </source>
</evidence>
<keyword evidence="3" id="KW-1185">Reference proteome</keyword>
<reference evidence="3" key="1">
    <citation type="journal article" date="2023" name="Arch. Microbiol.">
        <title>Desulfoferula mesophilus gen. nov. sp. nov., a mesophilic sulfate-reducing bacterium isolated from a brackish lake sediment.</title>
        <authorList>
            <person name="Watanabe T."/>
            <person name="Yabe T."/>
            <person name="Tsuji J.M."/>
            <person name="Fukui M."/>
        </authorList>
    </citation>
    <scope>NUCLEOTIDE SEQUENCE [LARGE SCALE GENOMIC DNA]</scope>
    <source>
        <strain evidence="3">12FAK</strain>
    </source>
</reference>
<accession>A0AAU9EM86</accession>
<gene>
    <name evidence="2" type="ORF">FAK_40810</name>
</gene>
<name>A0AAU9EM86_9BACT</name>
<dbReference type="EMBL" id="AP028679">
    <property type="protein sequence ID" value="BEQ17015.1"/>
    <property type="molecule type" value="Genomic_DNA"/>
</dbReference>
<dbReference type="InterPro" id="IPR050266">
    <property type="entry name" value="AB_hydrolase_sf"/>
</dbReference>
<proteinExistence type="predicted"/>
<organism evidence="2 3">
    <name type="scientific">Desulfoferula mesophila</name>
    <dbReference type="NCBI Taxonomy" id="3058419"/>
    <lineage>
        <taxon>Bacteria</taxon>
        <taxon>Pseudomonadati</taxon>
        <taxon>Thermodesulfobacteriota</taxon>
        <taxon>Desulfarculia</taxon>
        <taxon>Desulfarculales</taxon>
        <taxon>Desulfarculaceae</taxon>
        <taxon>Desulfoferula</taxon>
    </lineage>
</organism>
<sequence>MWQQHLAGRDIGLYLGRGGFDPARPSLLLIHGAGGRGEAFLPQLSNLKEINVAALDLPGHFATPGPGMRRVGDYAEWVGEFLAAGPLRPVVLGHSMGGAIVQELALTHPELMRGVILMSTGPHLPVNPALLAAILQDFPSAVRTMVGWAYSKEVDPAILRQGVEQMGQNDPQVLHGDLSACDAFDSTERLAGLGLPTLIVVGERDKMTPPELSRAMAQAIPDAELKIIEGGSHMLQLEKFREANQAIAQFMGRF</sequence>
<dbReference type="KEGG" id="dmp:FAK_40810"/>
<dbReference type="PANTHER" id="PTHR43798">
    <property type="entry name" value="MONOACYLGLYCEROL LIPASE"/>
    <property type="match status" value="1"/>
</dbReference>
<keyword evidence="2" id="KW-0378">Hydrolase</keyword>
<dbReference type="PRINTS" id="PR00111">
    <property type="entry name" value="ABHYDROLASE"/>
</dbReference>
<dbReference type="RefSeq" id="WP_338603660.1">
    <property type="nucleotide sequence ID" value="NZ_AP028679.1"/>
</dbReference>
<dbReference type="AlphaFoldDB" id="A0AAU9EM86"/>
<dbReference type="PANTHER" id="PTHR43798:SF33">
    <property type="entry name" value="HYDROLASE, PUTATIVE (AFU_ORTHOLOGUE AFUA_2G14860)-RELATED"/>
    <property type="match status" value="1"/>
</dbReference>
<dbReference type="Gene3D" id="3.40.50.1820">
    <property type="entry name" value="alpha/beta hydrolase"/>
    <property type="match status" value="1"/>
</dbReference>
<dbReference type="GO" id="GO:0016787">
    <property type="term" value="F:hydrolase activity"/>
    <property type="evidence" value="ECO:0007669"/>
    <property type="project" value="UniProtKB-KW"/>
</dbReference>
<dbReference type="SUPFAM" id="SSF53474">
    <property type="entry name" value="alpha/beta-Hydrolases"/>
    <property type="match status" value="1"/>
</dbReference>
<protein>
    <submittedName>
        <fullName evidence="2">Alpha/beta hydrolase</fullName>
    </submittedName>
</protein>
<evidence type="ECO:0000313" key="2">
    <source>
        <dbReference type="EMBL" id="BEQ17015.1"/>
    </source>
</evidence>
<dbReference type="InterPro" id="IPR000073">
    <property type="entry name" value="AB_hydrolase_1"/>
</dbReference>
<dbReference type="Pfam" id="PF12697">
    <property type="entry name" value="Abhydrolase_6"/>
    <property type="match status" value="1"/>
</dbReference>
<dbReference type="Proteomes" id="UP001366166">
    <property type="component" value="Chromosome"/>
</dbReference>
<dbReference type="GO" id="GO:0016020">
    <property type="term" value="C:membrane"/>
    <property type="evidence" value="ECO:0007669"/>
    <property type="project" value="TreeGrafter"/>
</dbReference>
<dbReference type="InterPro" id="IPR029058">
    <property type="entry name" value="AB_hydrolase_fold"/>
</dbReference>
<evidence type="ECO:0000313" key="3">
    <source>
        <dbReference type="Proteomes" id="UP001366166"/>
    </source>
</evidence>
<feature type="domain" description="AB hydrolase-1" evidence="1">
    <location>
        <begin position="27"/>
        <end position="238"/>
    </location>
</feature>